<gene>
    <name evidence="1" type="ORF">EYR41_002915</name>
</gene>
<dbReference type="AlphaFoldDB" id="A0A7C8PMK0"/>
<evidence type="ECO:0000313" key="2">
    <source>
        <dbReference type="Proteomes" id="UP000297595"/>
    </source>
</evidence>
<proteinExistence type="predicted"/>
<protein>
    <submittedName>
        <fullName evidence="1">Uncharacterized protein</fullName>
    </submittedName>
</protein>
<organism evidence="1 2">
    <name type="scientific">Orbilia oligospora</name>
    <name type="common">Nematode-trapping fungus</name>
    <name type="synonym">Arthrobotrys oligospora</name>
    <dbReference type="NCBI Taxonomy" id="2813651"/>
    <lineage>
        <taxon>Eukaryota</taxon>
        <taxon>Fungi</taxon>
        <taxon>Dikarya</taxon>
        <taxon>Ascomycota</taxon>
        <taxon>Pezizomycotina</taxon>
        <taxon>Orbiliomycetes</taxon>
        <taxon>Orbiliales</taxon>
        <taxon>Orbiliaceae</taxon>
        <taxon>Orbilia</taxon>
    </lineage>
</organism>
<name>A0A7C8PMK0_ORBOL</name>
<sequence length="157" mass="17142">MVFWKVVPSTKGQASRSSDIENGRDSRKKRGNIPIAIITCDQAVDKGITLKLEGSLSLATKVLGSWRTPVRRQASAVRFALSIASLAFPIIQGTASLADPTSYPTCLRANPGNENQGSNAMASTEKKIQTSQIRLISFSMPIADMWVSWYATTRPRQ</sequence>
<dbReference type="Proteomes" id="UP000297595">
    <property type="component" value="Unassembled WGS sequence"/>
</dbReference>
<evidence type="ECO:0000313" key="1">
    <source>
        <dbReference type="EMBL" id="TGJ70903.1"/>
    </source>
</evidence>
<dbReference type="EMBL" id="SOZJ01000002">
    <property type="protein sequence ID" value="TGJ70903.1"/>
    <property type="molecule type" value="Genomic_DNA"/>
</dbReference>
<accession>A0A7C8PMK0</accession>
<comment type="caution">
    <text evidence="1">The sequence shown here is derived from an EMBL/GenBank/DDBJ whole genome shotgun (WGS) entry which is preliminary data.</text>
</comment>
<reference evidence="1 2" key="1">
    <citation type="submission" date="2019-03" db="EMBL/GenBank/DDBJ databases">
        <title>Nematode-trapping fungi genome.</title>
        <authorList>
            <person name="Vidal-Diez De Ulzurrun G."/>
        </authorList>
    </citation>
    <scope>NUCLEOTIDE SEQUENCE [LARGE SCALE GENOMIC DNA]</scope>
    <source>
        <strain evidence="1 2">TWF154</strain>
    </source>
</reference>